<dbReference type="EMBL" id="KL142427">
    <property type="protein sequence ID" value="KDR66090.1"/>
    <property type="molecule type" value="Genomic_DNA"/>
</dbReference>
<gene>
    <name evidence="2" type="ORF">GALMADRAFT_1208633</name>
</gene>
<evidence type="ECO:0000313" key="3">
    <source>
        <dbReference type="Proteomes" id="UP000027222"/>
    </source>
</evidence>
<keyword evidence="3" id="KW-1185">Reference proteome</keyword>
<dbReference type="Proteomes" id="UP000027222">
    <property type="component" value="Unassembled WGS sequence"/>
</dbReference>
<reference evidence="3" key="1">
    <citation type="journal article" date="2014" name="Proc. Natl. Acad. Sci. U.S.A.">
        <title>Extensive sampling of basidiomycete genomes demonstrates inadequacy of the white-rot/brown-rot paradigm for wood decay fungi.</title>
        <authorList>
            <person name="Riley R."/>
            <person name="Salamov A.A."/>
            <person name="Brown D.W."/>
            <person name="Nagy L.G."/>
            <person name="Floudas D."/>
            <person name="Held B.W."/>
            <person name="Levasseur A."/>
            <person name="Lombard V."/>
            <person name="Morin E."/>
            <person name="Otillar R."/>
            <person name="Lindquist E.A."/>
            <person name="Sun H."/>
            <person name="LaButti K.M."/>
            <person name="Schmutz J."/>
            <person name="Jabbour D."/>
            <person name="Luo H."/>
            <person name="Baker S.E."/>
            <person name="Pisabarro A.G."/>
            <person name="Walton J.D."/>
            <person name="Blanchette R.A."/>
            <person name="Henrissat B."/>
            <person name="Martin F."/>
            <person name="Cullen D."/>
            <person name="Hibbett D.S."/>
            <person name="Grigoriev I.V."/>
        </authorList>
    </citation>
    <scope>NUCLEOTIDE SEQUENCE [LARGE SCALE GENOMIC DNA]</scope>
    <source>
        <strain evidence="3">CBS 339.88</strain>
    </source>
</reference>
<organism evidence="2 3">
    <name type="scientific">Galerina marginata (strain CBS 339.88)</name>
    <dbReference type="NCBI Taxonomy" id="685588"/>
    <lineage>
        <taxon>Eukaryota</taxon>
        <taxon>Fungi</taxon>
        <taxon>Dikarya</taxon>
        <taxon>Basidiomycota</taxon>
        <taxon>Agaricomycotina</taxon>
        <taxon>Agaricomycetes</taxon>
        <taxon>Agaricomycetidae</taxon>
        <taxon>Agaricales</taxon>
        <taxon>Agaricineae</taxon>
        <taxon>Strophariaceae</taxon>
        <taxon>Galerina</taxon>
    </lineage>
</organism>
<dbReference type="AlphaFoldDB" id="A0A067S5H9"/>
<evidence type="ECO:0000313" key="2">
    <source>
        <dbReference type="EMBL" id="KDR66090.1"/>
    </source>
</evidence>
<dbReference type="HOGENOM" id="CLU_1030754_0_0_1"/>
<protein>
    <submittedName>
        <fullName evidence="2">Uncharacterized protein</fullName>
    </submittedName>
</protein>
<accession>A0A067S5H9</accession>
<sequence length="270" mass="30377">MKGLLDGVGGGKLCWRWMCGLVVNWGWSTRSRAWTERRVGLGLGWNCRPAVVPGCFRVIETNFLPAVCLDDPSHYRRPWCPAYQTSRGRPLWPKHSSFRARFHCQLPAIPLNIASSRWADASSCPCPSISSAFVCRRLLLIPPSHNVPFFPHRAWESRNDPPTTFRQHIRGRPSTPVDLFEAVRSITLTPLPTGQVDILHPSEHLPPHATTYLPRSLLVSEDHVRPGAEPRIRDSDSLHTARSSPEVAIPYRARSQVSMRIVSGEESVDD</sequence>
<evidence type="ECO:0000256" key="1">
    <source>
        <dbReference type="SAM" id="MobiDB-lite"/>
    </source>
</evidence>
<feature type="region of interest" description="Disordered" evidence="1">
    <location>
        <begin position="227"/>
        <end position="247"/>
    </location>
</feature>
<feature type="compositionally biased region" description="Basic and acidic residues" evidence="1">
    <location>
        <begin position="227"/>
        <end position="239"/>
    </location>
</feature>
<name>A0A067S5H9_GALM3</name>
<proteinExistence type="predicted"/>